<keyword evidence="6 12" id="KW-0812">Transmembrane</keyword>
<evidence type="ECO:0000256" key="8">
    <source>
        <dbReference type="ARBA" id="ARBA00022958"/>
    </source>
</evidence>
<feature type="domain" description="K+ potassium transporter integral membrane" evidence="14">
    <location>
        <begin position="33"/>
        <end position="487"/>
    </location>
</feature>
<reference evidence="16 17" key="1">
    <citation type="journal article" date="2012" name="BMC Genomics">
        <title>The genome sequence of Propionibacterium acidipropionici provides insights into its biotechnological and industrial potential.</title>
        <authorList>
            <person name="Parizzi L.P."/>
            <person name="Grassi M.C."/>
            <person name="Llerena L.A."/>
            <person name="Carazzolle M.F."/>
            <person name="Queiroz V.L."/>
            <person name="Lunardi I."/>
            <person name="Zeidler A.F."/>
            <person name="Teixeira P.J."/>
            <person name="Mieczkowski P."/>
            <person name="Rincones J."/>
            <person name="Pereira G.A."/>
        </authorList>
    </citation>
    <scope>NUCLEOTIDE SEQUENCE [LARGE SCALE GENOMIC DNA]</scope>
    <source>
        <strain evidence="17">ATCC 4875 / DSM 20272 / JCM 6432 / NBRC 12425 / NCIMB 8070</strain>
    </source>
</reference>
<feature type="transmembrane region" description="Helical" evidence="12">
    <location>
        <begin position="236"/>
        <end position="257"/>
    </location>
</feature>
<dbReference type="PATRIC" id="fig|1171373.8.peg.2930"/>
<dbReference type="GO" id="GO:0005886">
    <property type="term" value="C:plasma membrane"/>
    <property type="evidence" value="ECO:0007669"/>
    <property type="project" value="UniProtKB-SubCell"/>
</dbReference>
<dbReference type="InterPro" id="IPR053951">
    <property type="entry name" value="K_trans_N"/>
</dbReference>
<evidence type="ECO:0000256" key="4">
    <source>
        <dbReference type="ARBA" id="ARBA00022475"/>
    </source>
</evidence>
<dbReference type="InterPro" id="IPR053952">
    <property type="entry name" value="K_trans_C"/>
</dbReference>
<protein>
    <recommendedName>
        <fullName evidence="12">Probable potassium transport system protein Kup</fullName>
    </recommendedName>
</protein>
<keyword evidence="9 12" id="KW-1133">Transmembrane helix</keyword>
<comment type="similarity">
    <text evidence="2 12">Belongs to the HAK/KUP transporter (TC 2.A.72) family.</text>
</comment>
<dbReference type="HAMAP" id="MF_01522">
    <property type="entry name" value="Kup"/>
    <property type="match status" value="1"/>
</dbReference>
<keyword evidence="7 12" id="KW-0769">Symport</keyword>
<feature type="transmembrane region" description="Helical" evidence="12">
    <location>
        <begin position="447"/>
        <end position="464"/>
    </location>
</feature>
<dbReference type="HOGENOM" id="CLU_008142_4_2_11"/>
<evidence type="ECO:0000256" key="7">
    <source>
        <dbReference type="ARBA" id="ARBA00022847"/>
    </source>
</evidence>
<dbReference type="InterPro" id="IPR023051">
    <property type="entry name" value="Kup"/>
</dbReference>
<dbReference type="PANTHER" id="PTHR30540:SF79">
    <property type="entry name" value="LOW AFFINITY POTASSIUM TRANSPORT SYSTEM PROTEIN KUP"/>
    <property type="match status" value="1"/>
</dbReference>
<feature type="transmembrane region" description="Helical" evidence="12">
    <location>
        <begin position="366"/>
        <end position="384"/>
    </location>
</feature>
<feature type="transmembrane region" description="Helical" evidence="12">
    <location>
        <begin position="163"/>
        <end position="181"/>
    </location>
</feature>
<feature type="domain" description="K+ potassium transporter C-terminal" evidence="15">
    <location>
        <begin position="498"/>
        <end position="658"/>
    </location>
</feature>
<dbReference type="Proteomes" id="UP000000214">
    <property type="component" value="Chromosome"/>
</dbReference>
<feature type="transmembrane region" description="Helical" evidence="12">
    <location>
        <begin position="311"/>
        <end position="335"/>
    </location>
</feature>
<keyword evidence="3 12" id="KW-0813">Transport</keyword>
<evidence type="ECO:0000256" key="5">
    <source>
        <dbReference type="ARBA" id="ARBA00022538"/>
    </source>
</evidence>
<feature type="transmembrane region" description="Helical" evidence="12">
    <location>
        <begin position="71"/>
        <end position="92"/>
    </location>
</feature>
<feature type="transmembrane region" description="Helical" evidence="12">
    <location>
        <begin position="193"/>
        <end position="213"/>
    </location>
</feature>
<keyword evidence="11 12" id="KW-0472">Membrane</keyword>
<keyword evidence="5 12" id="KW-0633">Potassium transport</keyword>
<dbReference type="EMBL" id="CP003493">
    <property type="protein sequence ID" value="AFV90746.1"/>
    <property type="molecule type" value="Genomic_DNA"/>
</dbReference>
<evidence type="ECO:0000256" key="13">
    <source>
        <dbReference type="SAM" id="MobiDB-lite"/>
    </source>
</evidence>
<feature type="transmembrane region" description="Helical" evidence="12">
    <location>
        <begin position="33"/>
        <end position="51"/>
    </location>
</feature>
<keyword evidence="8 12" id="KW-0630">Potassium</keyword>
<feature type="transmembrane region" description="Helical" evidence="12">
    <location>
        <begin position="421"/>
        <end position="441"/>
    </location>
</feature>
<feature type="transmembrane region" description="Helical" evidence="12">
    <location>
        <begin position="269"/>
        <end position="291"/>
    </location>
</feature>
<feature type="region of interest" description="Disordered" evidence="13">
    <location>
        <begin position="1"/>
        <end position="28"/>
    </location>
</feature>
<evidence type="ECO:0000259" key="15">
    <source>
        <dbReference type="Pfam" id="PF22776"/>
    </source>
</evidence>
<proteinExistence type="inferred from homology"/>
<evidence type="ECO:0000256" key="3">
    <source>
        <dbReference type="ARBA" id="ARBA00022448"/>
    </source>
</evidence>
<evidence type="ECO:0000259" key="14">
    <source>
        <dbReference type="Pfam" id="PF02705"/>
    </source>
</evidence>
<dbReference type="Pfam" id="PF22776">
    <property type="entry name" value="K_trans_C"/>
    <property type="match status" value="1"/>
</dbReference>
<comment type="function">
    <text evidence="12">Transport of potassium into the cell. Likely operates as a K(+):H(+) symporter.</text>
</comment>
<evidence type="ECO:0000256" key="11">
    <source>
        <dbReference type="ARBA" id="ARBA00023136"/>
    </source>
</evidence>
<dbReference type="AlphaFoldDB" id="K7RWE7"/>
<dbReference type="eggNOG" id="COG3158">
    <property type="taxonomic scope" value="Bacteria"/>
</dbReference>
<dbReference type="STRING" id="1171373.PACID_29810"/>
<sequence length="660" mass="71612">MIDRRRLSPRAPEDPHPPRTAEEPRSPRRKGPLALAALGVVFGDIGTSPLYSMQTVFSIDHHAVAPGRIEVMGIVSLMFWAILLIVCVKYVALVMRADNEGEGGILALMALLRRHLPAHGRLAPVVLGLAVVGAALFYGDSVITPAISVMSAIEGVAVVDPALADVVLPASIVILGALFLVQRRGTSFIGRAFGPIMALWFTCLAVLGVPWILRRPEILTALSPHWAVIFLIQDPWPAFAAMGAVVLTVTGAEALYADMGHFGSRPIRVSWFSVVLPALTLNYLGQGAMILAHPSWIDNPFYRLAPSWATVPLVVVATMATVIASQAVISGAFSMSSQASRLGIMPRLSIHHTSRQEGGQIYIPEVNWILFVGVLVLIVVFQSSSRLSSAYGLAVTGTLLLTTCLFLTLARLVWHWPVWRVVLIAVVIGGLEFTLFCANVLKIASGGWIPLVIAGAVILVMSTWRKGTAFVFTERAAAEGPLEEFLTRIRKDAPARVPGLAVYPHPDRVTTPLAMRNNLTFNHVLHEHNVIVSIVNENVPHIRHADRVRATDLGDPCDGISYVECHVGFADSQDIPKALNLAIGALPELEIDPAEAIYFLSVADVRRGDRSDPASPVSRSSMMSWRKGLYVALSRNQADRTRVFRVPKSRSEVIGDVITI</sequence>
<evidence type="ECO:0000256" key="6">
    <source>
        <dbReference type="ARBA" id="ARBA00022692"/>
    </source>
</evidence>
<dbReference type="InterPro" id="IPR003855">
    <property type="entry name" value="K+_transporter"/>
</dbReference>
<dbReference type="KEGG" id="pbo:PACID_29810"/>
<evidence type="ECO:0000256" key="1">
    <source>
        <dbReference type="ARBA" id="ARBA00004141"/>
    </source>
</evidence>
<keyword evidence="10 12" id="KW-0406">Ion transport</keyword>
<comment type="subcellular location">
    <subcellularLocation>
        <location evidence="12">Cell membrane</location>
        <topology evidence="12">Multi-pass membrane protein</topology>
    </subcellularLocation>
    <subcellularLocation>
        <location evidence="1">Membrane</location>
        <topology evidence="1">Multi-pass membrane protein</topology>
    </subcellularLocation>
</comment>
<feature type="transmembrane region" description="Helical" evidence="12">
    <location>
        <begin position="390"/>
        <end position="414"/>
    </location>
</feature>
<evidence type="ECO:0000256" key="2">
    <source>
        <dbReference type="ARBA" id="ARBA00007019"/>
    </source>
</evidence>
<dbReference type="PANTHER" id="PTHR30540">
    <property type="entry name" value="OSMOTIC STRESS POTASSIUM TRANSPORTER"/>
    <property type="match status" value="1"/>
</dbReference>
<dbReference type="Pfam" id="PF02705">
    <property type="entry name" value="K_trans"/>
    <property type="match status" value="1"/>
</dbReference>
<name>K7RWE7_ACIA4</name>
<feature type="compositionally biased region" description="Basic and acidic residues" evidence="13">
    <location>
        <begin position="1"/>
        <end position="26"/>
    </location>
</feature>
<comment type="catalytic activity">
    <reaction evidence="12">
        <text>K(+)(in) + H(+)(in) = K(+)(out) + H(+)(out)</text>
        <dbReference type="Rhea" id="RHEA:28490"/>
        <dbReference type="ChEBI" id="CHEBI:15378"/>
        <dbReference type="ChEBI" id="CHEBI:29103"/>
    </reaction>
</comment>
<evidence type="ECO:0000313" key="17">
    <source>
        <dbReference type="Proteomes" id="UP000000214"/>
    </source>
</evidence>
<accession>K7RWE7</accession>
<evidence type="ECO:0000313" key="16">
    <source>
        <dbReference type="EMBL" id="AFV90746.1"/>
    </source>
</evidence>
<evidence type="ECO:0000256" key="10">
    <source>
        <dbReference type="ARBA" id="ARBA00023065"/>
    </source>
</evidence>
<dbReference type="GO" id="GO:0015293">
    <property type="term" value="F:symporter activity"/>
    <property type="evidence" value="ECO:0007669"/>
    <property type="project" value="UniProtKB-UniRule"/>
</dbReference>
<keyword evidence="4 12" id="KW-1003">Cell membrane</keyword>
<feature type="transmembrane region" description="Helical" evidence="12">
    <location>
        <begin position="122"/>
        <end position="143"/>
    </location>
</feature>
<dbReference type="GO" id="GO:0015079">
    <property type="term" value="F:potassium ion transmembrane transporter activity"/>
    <property type="evidence" value="ECO:0007669"/>
    <property type="project" value="UniProtKB-UniRule"/>
</dbReference>
<evidence type="ECO:0000256" key="12">
    <source>
        <dbReference type="HAMAP-Rule" id="MF_01522"/>
    </source>
</evidence>
<gene>
    <name evidence="12 16" type="primary">kup</name>
    <name evidence="16" type="ordered locus">PACID_29810</name>
</gene>
<organism evidence="16 17">
    <name type="scientific">Acidipropionibacterium acidipropionici (strain ATCC 4875 / DSM 20272 / JCM 6432 / NBRC 12425 / NCIMB 8070 / 4)</name>
    <name type="common">Propionibacterium acidipropionici</name>
    <dbReference type="NCBI Taxonomy" id="1171373"/>
    <lineage>
        <taxon>Bacteria</taxon>
        <taxon>Bacillati</taxon>
        <taxon>Actinomycetota</taxon>
        <taxon>Actinomycetes</taxon>
        <taxon>Propionibacteriales</taxon>
        <taxon>Propionibacteriaceae</taxon>
        <taxon>Acidipropionibacterium</taxon>
    </lineage>
</organism>
<evidence type="ECO:0000256" key="9">
    <source>
        <dbReference type="ARBA" id="ARBA00022989"/>
    </source>
</evidence>